<keyword evidence="6 9" id="KW-0067">ATP-binding</keyword>
<evidence type="ECO:0000256" key="2">
    <source>
        <dbReference type="ARBA" id="ARBA00005417"/>
    </source>
</evidence>
<dbReference type="PANTHER" id="PTHR43297:SF2">
    <property type="entry name" value="DIPEPTIDE TRANSPORT ATP-BINDING PROTEIN DPPD"/>
    <property type="match status" value="1"/>
</dbReference>
<dbReference type="NCBIfam" id="TIGR01727">
    <property type="entry name" value="oligo_HPY"/>
    <property type="match status" value="1"/>
</dbReference>
<dbReference type="SMART" id="SM00382">
    <property type="entry name" value="AAA"/>
    <property type="match status" value="1"/>
</dbReference>
<name>A0A1A9GFF2_9ACTN</name>
<proteinExistence type="inferred from homology"/>
<dbReference type="AlphaFoldDB" id="A0A1A9GFF2"/>
<dbReference type="PROSITE" id="PS50893">
    <property type="entry name" value="ABC_TRANSPORTER_2"/>
    <property type="match status" value="1"/>
</dbReference>
<keyword evidence="7" id="KW-0472">Membrane</keyword>
<dbReference type="Gene3D" id="3.40.50.300">
    <property type="entry name" value="P-loop containing nucleotide triphosphate hydrolases"/>
    <property type="match status" value="1"/>
</dbReference>
<evidence type="ECO:0000256" key="6">
    <source>
        <dbReference type="ARBA" id="ARBA00022840"/>
    </source>
</evidence>
<dbReference type="OrthoDB" id="5357528at2"/>
<dbReference type="Pfam" id="PF08352">
    <property type="entry name" value="oligo_HPY"/>
    <property type="match status" value="1"/>
</dbReference>
<dbReference type="PROSITE" id="PS00211">
    <property type="entry name" value="ABC_TRANSPORTER_1"/>
    <property type="match status" value="1"/>
</dbReference>
<evidence type="ECO:0000256" key="4">
    <source>
        <dbReference type="ARBA" id="ARBA00022475"/>
    </source>
</evidence>
<dbReference type="STRING" id="1300347.I601_0565"/>
<dbReference type="InterPro" id="IPR017871">
    <property type="entry name" value="ABC_transporter-like_CS"/>
</dbReference>
<dbReference type="EMBL" id="CP015079">
    <property type="protein sequence ID" value="ANH37017.1"/>
    <property type="molecule type" value="Genomic_DNA"/>
</dbReference>
<keyword evidence="10" id="KW-1185">Reference proteome</keyword>
<dbReference type="GO" id="GO:0005524">
    <property type="term" value="F:ATP binding"/>
    <property type="evidence" value="ECO:0007669"/>
    <property type="project" value="UniProtKB-KW"/>
</dbReference>
<feature type="domain" description="ABC transporter" evidence="8">
    <location>
        <begin position="7"/>
        <end position="258"/>
    </location>
</feature>
<dbReference type="Proteomes" id="UP000077868">
    <property type="component" value="Chromosome"/>
</dbReference>
<comment type="subcellular location">
    <subcellularLocation>
        <location evidence="1">Cell membrane</location>
        <topology evidence="1">Peripheral membrane protein</topology>
    </subcellularLocation>
</comment>
<dbReference type="FunFam" id="3.40.50.300:FF:000016">
    <property type="entry name" value="Oligopeptide ABC transporter ATP-binding component"/>
    <property type="match status" value="1"/>
</dbReference>
<dbReference type="InterPro" id="IPR003439">
    <property type="entry name" value="ABC_transporter-like_ATP-bd"/>
</dbReference>
<dbReference type="Pfam" id="PF00005">
    <property type="entry name" value="ABC_tran"/>
    <property type="match status" value="1"/>
</dbReference>
<keyword evidence="4" id="KW-1003">Cell membrane</keyword>
<dbReference type="GO" id="GO:0005886">
    <property type="term" value="C:plasma membrane"/>
    <property type="evidence" value="ECO:0007669"/>
    <property type="project" value="UniProtKB-SubCell"/>
</dbReference>
<dbReference type="GO" id="GO:0015833">
    <property type="term" value="P:peptide transport"/>
    <property type="evidence" value="ECO:0007669"/>
    <property type="project" value="InterPro"/>
</dbReference>
<dbReference type="PATRIC" id="fig|1300347.3.peg.567"/>
<comment type="similarity">
    <text evidence="2">Belongs to the ABC transporter superfamily.</text>
</comment>
<keyword evidence="5" id="KW-0547">Nucleotide-binding</keyword>
<evidence type="ECO:0000256" key="1">
    <source>
        <dbReference type="ARBA" id="ARBA00004202"/>
    </source>
</evidence>
<dbReference type="InterPro" id="IPR027417">
    <property type="entry name" value="P-loop_NTPase"/>
</dbReference>
<dbReference type="SUPFAM" id="SSF52540">
    <property type="entry name" value="P-loop containing nucleoside triphosphate hydrolases"/>
    <property type="match status" value="1"/>
</dbReference>
<evidence type="ECO:0000313" key="10">
    <source>
        <dbReference type="Proteomes" id="UP000077868"/>
    </source>
</evidence>
<evidence type="ECO:0000256" key="5">
    <source>
        <dbReference type="ARBA" id="ARBA00022741"/>
    </source>
</evidence>
<dbReference type="InterPro" id="IPR050388">
    <property type="entry name" value="ABC_Ni/Peptide_Import"/>
</dbReference>
<dbReference type="KEGG" id="ndk:I601_0565"/>
<evidence type="ECO:0000313" key="9">
    <source>
        <dbReference type="EMBL" id="ANH37017.1"/>
    </source>
</evidence>
<dbReference type="InterPro" id="IPR003593">
    <property type="entry name" value="AAA+_ATPase"/>
</dbReference>
<reference evidence="9 10" key="1">
    <citation type="submission" date="2016-03" db="EMBL/GenBank/DDBJ databases">
        <title>Complete genome sequence of a soil Actinobacterium, Nocardioides dokdonensis FR1436.</title>
        <authorList>
            <person name="Kwon S.-K."/>
            <person name="Kim K."/>
            <person name="Kim J.F."/>
        </authorList>
    </citation>
    <scope>NUCLEOTIDE SEQUENCE [LARGE SCALE GENOMIC DNA]</scope>
    <source>
        <strain evidence="9 10">FR1436</strain>
    </source>
</reference>
<accession>A0A1A9GFF2</accession>
<evidence type="ECO:0000259" key="8">
    <source>
        <dbReference type="PROSITE" id="PS50893"/>
    </source>
</evidence>
<dbReference type="RefSeq" id="WP_084527063.1">
    <property type="nucleotide sequence ID" value="NZ_CP015079.1"/>
</dbReference>
<dbReference type="PANTHER" id="PTHR43297">
    <property type="entry name" value="OLIGOPEPTIDE TRANSPORT ATP-BINDING PROTEIN APPD"/>
    <property type="match status" value="1"/>
</dbReference>
<dbReference type="CDD" id="cd03257">
    <property type="entry name" value="ABC_NikE_OppD_transporters"/>
    <property type="match status" value="1"/>
</dbReference>
<organism evidence="9 10">
    <name type="scientific">Nocardioides dokdonensis FR1436</name>
    <dbReference type="NCBI Taxonomy" id="1300347"/>
    <lineage>
        <taxon>Bacteria</taxon>
        <taxon>Bacillati</taxon>
        <taxon>Actinomycetota</taxon>
        <taxon>Actinomycetes</taxon>
        <taxon>Propionibacteriales</taxon>
        <taxon>Nocardioidaceae</taxon>
        <taxon>Nocardioides</taxon>
    </lineage>
</organism>
<evidence type="ECO:0000256" key="3">
    <source>
        <dbReference type="ARBA" id="ARBA00022448"/>
    </source>
</evidence>
<keyword evidence="3" id="KW-0813">Transport</keyword>
<protein>
    <submittedName>
        <fullName evidence="9">Oligopeptide transport ATP-binding protein OppD</fullName>
    </submittedName>
</protein>
<evidence type="ECO:0000256" key="7">
    <source>
        <dbReference type="ARBA" id="ARBA00023136"/>
    </source>
</evidence>
<dbReference type="InterPro" id="IPR013563">
    <property type="entry name" value="Oligopep_ABC_C"/>
</dbReference>
<sequence>MITENLLEVDDLRTTFQTPRGAVCAVDGVSLTLKPGETLGIVGESGSGKSVLGRTIMGLISNGPTTSVTGSVRIAGQDVHALSAKRRRKLWGPTVAMVFQDPMTSLNPVKKIGTHITEALRLHFSMGKTEARDRAIELLTQVGIPEPTRRMTQYPHELSGGMRQRVVIAMALCCGPDLLIADEPTTALDVTVQKQILDLLASLSQTLNMATILISHDLGAVEGRTDRVQVMYAGRVVESSGTGTVFAEPGHPYAEALLASIPRMEDKPHTLLRAIDGTPPDMISPPPGCRFAPRCQYAQDRCVQESPPLLDHVGSANPHLIACHYPLIVPAPGSAAAAARTLLEETR</sequence>
<gene>
    <name evidence="9" type="primary">oppD_1</name>
    <name evidence="9" type="ORF">I601_0565</name>
</gene>
<dbReference type="GO" id="GO:0016887">
    <property type="term" value="F:ATP hydrolysis activity"/>
    <property type="evidence" value="ECO:0007669"/>
    <property type="project" value="InterPro"/>
</dbReference>